<keyword evidence="3" id="KW-1185">Reference proteome</keyword>
<feature type="transmembrane region" description="Helical" evidence="1">
    <location>
        <begin position="461"/>
        <end position="483"/>
    </location>
</feature>
<keyword evidence="1" id="KW-1133">Transmembrane helix</keyword>
<evidence type="ECO:0000256" key="1">
    <source>
        <dbReference type="SAM" id="Phobius"/>
    </source>
</evidence>
<organism evidence="2 3">
    <name type="scientific">Pontibacillus salicampi</name>
    <dbReference type="NCBI Taxonomy" id="1449801"/>
    <lineage>
        <taxon>Bacteria</taxon>
        <taxon>Bacillati</taxon>
        <taxon>Bacillota</taxon>
        <taxon>Bacilli</taxon>
        <taxon>Bacillales</taxon>
        <taxon>Bacillaceae</taxon>
        <taxon>Pontibacillus</taxon>
    </lineage>
</organism>
<proteinExistence type="predicted"/>
<name>A0ABV6LN96_9BACI</name>
<keyword evidence="1" id="KW-0472">Membrane</keyword>
<feature type="transmembrane region" description="Helical" evidence="1">
    <location>
        <begin position="395"/>
        <end position="417"/>
    </location>
</feature>
<comment type="caution">
    <text evidence="2">The sequence shown here is derived from an EMBL/GenBank/DDBJ whole genome shotgun (WGS) entry which is preliminary data.</text>
</comment>
<gene>
    <name evidence="2" type="ORF">ACFFGV_09910</name>
</gene>
<accession>A0ABV6LN96</accession>
<evidence type="ECO:0000313" key="3">
    <source>
        <dbReference type="Proteomes" id="UP001589836"/>
    </source>
</evidence>
<dbReference type="EMBL" id="JBHLTP010000008">
    <property type="protein sequence ID" value="MFC0523871.1"/>
    <property type="molecule type" value="Genomic_DNA"/>
</dbReference>
<sequence length="518" mass="59911">MKQFFKKRLFWIVPLCIVLLSFGFVFFQQIEAISKGPAADWSRKIPLGETATSQPPYQYQNNNEHHLVQLVDGRLVTTTLDKNLHIIGQDSIPSPFQKWRSFYYQGDALLYFDNKQIKSGQGDVITDAEEFHPTPNGVVYQHQGDIYSLDPDNFETTKLFTLPKGHTLLPIQKYKEPSSLIFTYRSEGNTLETSLYQLNESTYSNVHNEDMQFEGTEEVSEVSMAYDEDNISVLVQTEKRKFNNLISESHYLSQTKRSNPSFKYEEITLPDPITHDQLEEIRDVHSIYKEDGFHVLFKGYGNTKRSNTSTSSFNVYELSKKDNEVEVGRRSHSYRLVSNPVYINENSIVWNEMTDPRTMYVSSSKKEVIDAAKGYTKDDALIALGNAMSMYSRGVLTISLVTHWFVWPLVFFAILFLFFKRFTDEDKRWVLYAAIGIYMAASFMWKNHFFLPSFERYAPDIFTFTGSSYVLLLFFAVISYLCLQLTSKEWGSALKATYFIGVHITLVVFILGPYVIMF</sequence>
<dbReference type="RefSeq" id="WP_377347229.1">
    <property type="nucleotide sequence ID" value="NZ_JBHLTP010000008.1"/>
</dbReference>
<dbReference type="Proteomes" id="UP001589836">
    <property type="component" value="Unassembled WGS sequence"/>
</dbReference>
<feature type="transmembrane region" description="Helical" evidence="1">
    <location>
        <begin position="429"/>
        <end position="449"/>
    </location>
</feature>
<protein>
    <submittedName>
        <fullName evidence="2">Uncharacterized protein</fullName>
    </submittedName>
</protein>
<evidence type="ECO:0000313" key="2">
    <source>
        <dbReference type="EMBL" id="MFC0523871.1"/>
    </source>
</evidence>
<reference evidence="2 3" key="1">
    <citation type="submission" date="2024-09" db="EMBL/GenBank/DDBJ databases">
        <authorList>
            <person name="Sun Q."/>
            <person name="Mori K."/>
        </authorList>
    </citation>
    <scope>NUCLEOTIDE SEQUENCE [LARGE SCALE GENOMIC DNA]</scope>
    <source>
        <strain evidence="2 3">NCAIM B.02529</strain>
    </source>
</reference>
<keyword evidence="1" id="KW-0812">Transmembrane</keyword>
<feature type="transmembrane region" description="Helical" evidence="1">
    <location>
        <begin position="495"/>
        <end position="516"/>
    </location>
</feature>